<dbReference type="EMBL" id="KN716429">
    <property type="protein sequence ID" value="KJH45080.1"/>
    <property type="molecule type" value="Genomic_DNA"/>
</dbReference>
<sequence length="93" mass="10907">MQHNGRMMWMWFHTDINDTLFFKDWWIRDVTIGEIMSNRKKTERIDFSDGSVGFLDFIAPMKKNGSVGFLDFIAPMKKKNLNGIIVSHLVILL</sequence>
<organism evidence="1 2">
    <name type="scientific">Dictyocaulus viviparus</name>
    <name type="common">Bovine lungworm</name>
    <dbReference type="NCBI Taxonomy" id="29172"/>
    <lineage>
        <taxon>Eukaryota</taxon>
        <taxon>Metazoa</taxon>
        <taxon>Ecdysozoa</taxon>
        <taxon>Nematoda</taxon>
        <taxon>Chromadorea</taxon>
        <taxon>Rhabditida</taxon>
        <taxon>Rhabditina</taxon>
        <taxon>Rhabditomorpha</taxon>
        <taxon>Strongyloidea</taxon>
        <taxon>Metastrongylidae</taxon>
        <taxon>Dictyocaulus</taxon>
    </lineage>
</organism>
<reference evidence="1 2" key="1">
    <citation type="submission" date="2013-11" db="EMBL/GenBank/DDBJ databases">
        <title>Draft genome of the bovine lungworm Dictyocaulus viviparus.</title>
        <authorList>
            <person name="Mitreva M."/>
        </authorList>
    </citation>
    <scope>NUCLEOTIDE SEQUENCE [LARGE SCALE GENOMIC DNA]</scope>
    <source>
        <strain evidence="1 2">HannoverDv2000</strain>
    </source>
</reference>
<protein>
    <submittedName>
        <fullName evidence="1">Uncharacterized protein</fullName>
    </submittedName>
</protein>
<dbReference type="AlphaFoldDB" id="A0A0D8XKK0"/>
<name>A0A0D8XKK0_DICVI</name>
<proteinExistence type="predicted"/>
<gene>
    <name evidence="1" type="ORF">DICVIV_08897</name>
</gene>
<evidence type="ECO:0000313" key="2">
    <source>
        <dbReference type="Proteomes" id="UP000053766"/>
    </source>
</evidence>
<keyword evidence="2" id="KW-1185">Reference proteome</keyword>
<dbReference type="Proteomes" id="UP000053766">
    <property type="component" value="Unassembled WGS sequence"/>
</dbReference>
<dbReference type="OrthoDB" id="161814at2759"/>
<evidence type="ECO:0000313" key="1">
    <source>
        <dbReference type="EMBL" id="KJH45080.1"/>
    </source>
</evidence>
<accession>A0A0D8XKK0</accession>
<reference evidence="2" key="2">
    <citation type="journal article" date="2016" name="Sci. Rep.">
        <title>Dictyocaulus viviparus genome, variome and transcriptome elucidate lungworm biology and support future intervention.</title>
        <authorList>
            <person name="McNulty S.N."/>
            <person name="Strube C."/>
            <person name="Rosa B.A."/>
            <person name="Martin J.C."/>
            <person name="Tyagi R."/>
            <person name="Choi Y.J."/>
            <person name="Wang Q."/>
            <person name="Hallsworth Pepin K."/>
            <person name="Zhang X."/>
            <person name="Ozersky P."/>
            <person name="Wilson R.K."/>
            <person name="Sternberg P.W."/>
            <person name="Gasser R.B."/>
            <person name="Mitreva M."/>
        </authorList>
    </citation>
    <scope>NUCLEOTIDE SEQUENCE [LARGE SCALE GENOMIC DNA]</scope>
    <source>
        <strain evidence="2">HannoverDv2000</strain>
    </source>
</reference>